<gene>
    <name evidence="2" type="ORF">FHU39_002832</name>
</gene>
<evidence type="ECO:0000313" key="3">
    <source>
        <dbReference type="Proteomes" id="UP000559182"/>
    </source>
</evidence>
<feature type="region of interest" description="Disordered" evidence="1">
    <location>
        <begin position="1"/>
        <end position="28"/>
    </location>
</feature>
<sequence length="94" mass="10889">MPKDKDSRRPRFLQRKGDRLKVADSRGDKHTAHLVRLEEELTKEDGSFAFGYCKSCDWTGRARRSRDKARDDARQHRAECDGKGKIMLGAIDQR</sequence>
<proteinExistence type="predicted"/>
<dbReference type="EMBL" id="JACHVQ010000002">
    <property type="protein sequence ID" value="MBB2892814.1"/>
    <property type="molecule type" value="Genomic_DNA"/>
</dbReference>
<protein>
    <submittedName>
        <fullName evidence="2">Uncharacterized protein</fullName>
    </submittedName>
</protein>
<evidence type="ECO:0000313" key="2">
    <source>
        <dbReference type="EMBL" id="MBB2892814.1"/>
    </source>
</evidence>
<name>A0A839NA02_9MICO</name>
<organism evidence="2 3">
    <name type="scientific">Flexivirga oryzae</name>
    <dbReference type="NCBI Taxonomy" id="1794944"/>
    <lineage>
        <taxon>Bacteria</taxon>
        <taxon>Bacillati</taxon>
        <taxon>Actinomycetota</taxon>
        <taxon>Actinomycetes</taxon>
        <taxon>Micrococcales</taxon>
        <taxon>Dermacoccaceae</taxon>
        <taxon>Flexivirga</taxon>
    </lineage>
</organism>
<accession>A0A839NA02</accession>
<dbReference type="AlphaFoldDB" id="A0A839NA02"/>
<dbReference type="Proteomes" id="UP000559182">
    <property type="component" value="Unassembled WGS sequence"/>
</dbReference>
<keyword evidence="3" id="KW-1185">Reference proteome</keyword>
<comment type="caution">
    <text evidence="2">The sequence shown here is derived from an EMBL/GenBank/DDBJ whole genome shotgun (WGS) entry which is preliminary data.</text>
</comment>
<evidence type="ECO:0000256" key="1">
    <source>
        <dbReference type="SAM" id="MobiDB-lite"/>
    </source>
</evidence>
<dbReference type="RefSeq" id="WP_221185535.1">
    <property type="nucleotide sequence ID" value="NZ_JACHVQ010000002.1"/>
</dbReference>
<reference evidence="2 3" key="1">
    <citation type="submission" date="2020-08" db="EMBL/GenBank/DDBJ databases">
        <title>Sequencing the genomes of 1000 actinobacteria strains.</title>
        <authorList>
            <person name="Klenk H.-P."/>
        </authorList>
    </citation>
    <scope>NUCLEOTIDE SEQUENCE [LARGE SCALE GENOMIC DNA]</scope>
    <source>
        <strain evidence="2 3">DSM 105369</strain>
    </source>
</reference>